<dbReference type="AlphaFoldDB" id="T0ZKZ4"/>
<comment type="caution">
    <text evidence="2">The sequence shown here is derived from an EMBL/GenBank/DDBJ whole genome shotgun (WGS) entry which is preliminary data.</text>
</comment>
<evidence type="ECO:0000256" key="1">
    <source>
        <dbReference type="SAM" id="MobiDB-lite"/>
    </source>
</evidence>
<reference evidence="2" key="1">
    <citation type="submission" date="2013-08" db="EMBL/GenBank/DDBJ databases">
        <authorList>
            <person name="Mendez C."/>
            <person name="Richter M."/>
            <person name="Ferrer M."/>
            <person name="Sanchez J."/>
        </authorList>
    </citation>
    <scope>NUCLEOTIDE SEQUENCE</scope>
</reference>
<feature type="compositionally biased region" description="Basic and acidic residues" evidence="1">
    <location>
        <begin position="172"/>
        <end position="182"/>
    </location>
</feature>
<gene>
    <name evidence="2" type="ORF">B1B_18370</name>
</gene>
<accession>T0ZKZ4</accession>
<feature type="region of interest" description="Disordered" evidence="1">
    <location>
        <begin position="155"/>
        <end position="182"/>
    </location>
</feature>
<organism evidence="2">
    <name type="scientific">mine drainage metagenome</name>
    <dbReference type="NCBI Taxonomy" id="410659"/>
    <lineage>
        <taxon>unclassified sequences</taxon>
        <taxon>metagenomes</taxon>
        <taxon>ecological metagenomes</taxon>
    </lineage>
</organism>
<protein>
    <submittedName>
        <fullName evidence="2">Uncharacterized protein</fullName>
    </submittedName>
</protein>
<evidence type="ECO:0000313" key="2">
    <source>
        <dbReference type="EMBL" id="EQD30495.1"/>
    </source>
</evidence>
<proteinExistence type="predicted"/>
<name>T0ZKZ4_9ZZZZ</name>
<dbReference type="EMBL" id="AUZY01012301">
    <property type="protein sequence ID" value="EQD30495.1"/>
    <property type="molecule type" value="Genomic_DNA"/>
</dbReference>
<feature type="non-terminal residue" evidence="2">
    <location>
        <position position="182"/>
    </location>
</feature>
<sequence length="182" mass="20406">MTFGAGRTSRVREVVSQVRERTFPYVRRPRAKIPWSLYTRAQTREFPEMLQLIRGVVDLYAQEHPDPGGNPRPRGGRPAIPFPDRLRALLAQSYLGLPNRPAEGEVEVLGEALGVSHPFGYKTVERSYGDPRMVTALYALLEITNRPTFGLEEGFAADGNGSPTAVGQHYRSARERQRGSER</sequence>
<reference evidence="2" key="2">
    <citation type="journal article" date="2014" name="ISME J.">
        <title>Microbial stratification in low pH oxic and suboxic macroscopic growths along an acid mine drainage.</title>
        <authorList>
            <person name="Mendez-Garcia C."/>
            <person name="Mesa V."/>
            <person name="Sprenger R.R."/>
            <person name="Richter M."/>
            <person name="Diez M.S."/>
            <person name="Solano J."/>
            <person name="Bargiela R."/>
            <person name="Golyshina O.V."/>
            <person name="Manteca A."/>
            <person name="Ramos J.L."/>
            <person name="Gallego J.R."/>
            <person name="Llorente I."/>
            <person name="Martins Dos Santos V.A."/>
            <person name="Jensen O.N."/>
            <person name="Pelaez A.I."/>
            <person name="Sanchez J."/>
            <person name="Ferrer M."/>
        </authorList>
    </citation>
    <scope>NUCLEOTIDE SEQUENCE</scope>
</reference>